<evidence type="ECO:0000313" key="2">
    <source>
        <dbReference type="Proteomes" id="UP001597168"/>
    </source>
</evidence>
<comment type="caution">
    <text evidence="1">The sequence shown here is derived from an EMBL/GenBank/DDBJ whole genome shotgun (WGS) entry which is preliminary data.</text>
</comment>
<accession>A0ABW3R409</accession>
<evidence type="ECO:0000313" key="1">
    <source>
        <dbReference type="EMBL" id="MFD1151794.1"/>
    </source>
</evidence>
<reference evidence="2" key="1">
    <citation type="journal article" date="2019" name="Int. J. Syst. Evol. Microbiol.">
        <title>The Global Catalogue of Microorganisms (GCM) 10K type strain sequencing project: providing services to taxonomists for standard genome sequencing and annotation.</title>
        <authorList>
            <consortium name="The Broad Institute Genomics Platform"/>
            <consortium name="The Broad Institute Genome Sequencing Center for Infectious Disease"/>
            <person name="Wu L."/>
            <person name="Ma J."/>
        </authorList>
    </citation>
    <scope>NUCLEOTIDE SEQUENCE [LARGE SCALE GENOMIC DNA]</scope>
    <source>
        <strain evidence="2">CCUG 60214</strain>
    </source>
</reference>
<protein>
    <submittedName>
        <fullName evidence="1">Alkaline phosphatase family protein</fullName>
    </submittedName>
</protein>
<sequence length="127" mass="14118">AEPDAWFTYYYWLHDDHAPDFARGVDIHRKPGYDPAELFFDPADRLAKAKAGLNLARKKLGLRYAMNVVPLDPSCVRGTHGRLPDRAQDGPVLLCSDPHPPDTVERTGRIAATDVRDLLLNLQGLGS</sequence>
<dbReference type="EMBL" id="JBHTLK010000278">
    <property type="protein sequence ID" value="MFD1151794.1"/>
    <property type="molecule type" value="Genomic_DNA"/>
</dbReference>
<dbReference type="Proteomes" id="UP001597168">
    <property type="component" value="Unassembled WGS sequence"/>
</dbReference>
<keyword evidence="2" id="KW-1185">Reference proteome</keyword>
<name>A0ABW3R409_9PSEU</name>
<gene>
    <name evidence="1" type="ORF">ACFQ3T_32055</name>
</gene>
<feature type="non-terminal residue" evidence="1">
    <location>
        <position position="1"/>
    </location>
</feature>
<proteinExistence type="predicted"/>
<organism evidence="1 2">
    <name type="scientific">Saccharothrix hoggarensis</name>
    <dbReference type="NCBI Taxonomy" id="913853"/>
    <lineage>
        <taxon>Bacteria</taxon>
        <taxon>Bacillati</taxon>
        <taxon>Actinomycetota</taxon>
        <taxon>Actinomycetes</taxon>
        <taxon>Pseudonocardiales</taxon>
        <taxon>Pseudonocardiaceae</taxon>
        <taxon>Saccharothrix</taxon>
    </lineage>
</organism>